<dbReference type="GO" id="GO:0003723">
    <property type="term" value="F:RNA binding"/>
    <property type="evidence" value="ECO:0007669"/>
    <property type="project" value="InterPro"/>
</dbReference>
<dbReference type="Proteomes" id="UP000563838">
    <property type="component" value="Unassembled WGS sequence"/>
</dbReference>
<dbReference type="InterPro" id="IPR020094">
    <property type="entry name" value="TruA/RsuA/RluB/E/F_N"/>
</dbReference>
<evidence type="ECO:0000256" key="3">
    <source>
        <dbReference type="ARBA" id="ARBA00023235"/>
    </source>
</evidence>
<comment type="catalytic activity">
    <reaction evidence="4 7">
        <text>uridine(38/39/40) in tRNA = pseudouridine(38/39/40) in tRNA</text>
        <dbReference type="Rhea" id="RHEA:22376"/>
        <dbReference type="Rhea" id="RHEA-COMP:10085"/>
        <dbReference type="Rhea" id="RHEA-COMP:10087"/>
        <dbReference type="ChEBI" id="CHEBI:65314"/>
        <dbReference type="ChEBI" id="CHEBI:65315"/>
        <dbReference type="EC" id="5.4.99.12"/>
    </reaction>
</comment>
<dbReference type="GO" id="GO:0160147">
    <property type="term" value="F:tRNA pseudouridine(38-40) synthase activity"/>
    <property type="evidence" value="ECO:0007669"/>
    <property type="project" value="UniProtKB-EC"/>
</dbReference>
<protein>
    <recommendedName>
        <fullName evidence="4">tRNA pseudouridine synthase A</fullName>
        <ecNumber evidence="4">5.4.99.12</ecNumber>
    </recommendedName>
    <alternativeName>
        <fullName evidence="4">tRNA pseudouridine(38-40) synthase</fullName>
    </alternativeName>
    <alternativeName>
        <fullName evidence="4">tRNA pseudouridylate synthase I</fullName>
    </alternativeName>
    <alternativeName>
        <fullName evidence="4">tRNA-uridine isomerase I</fullName>
    </alternativeName>
</protein>
<comment type="caution">
    <text evidence="4">Lacks conserved residue(s) required for the propagation of feature annotation.</text>
</comment>
<keyword evidence="3 4" id="KW-0413">Isomerase</keyword>
<dbReference type="SUPFAM" id="SSF55120">
    <property type="entry name" value="Pseudouridine synthase"/>
    <property type="match status" value="1"/>
</dbReference>
<dbReference type="GeneID" id="36101880"/>
<dbReference type="EMBL" id="JACHED010000003">
    <property type="protein sequence ID" value="MBB6497473.1"/>
    <property type="molecule type" value="Genomic_DNA"/>
</dbReference>
<evidence type="ECO:0000313" key="12">
    <source>
        <dbReference type="EMBL" id="MBB6497473.1"/>
    </source>
</evidence>
<dbReference type="EMBL" id="JACDUI010000002">
    <property type="protein sequence ID" value="MBA2840672.1"/>
    <property type="molecule type" value="Genomic_DNA"/>
</dbReference>
<feature type="domain" description="Pseudouridine synthase I TruA alpha/beta" evidence="8">
    <location>
        <begin position="120"/>
        <end position="222"/>
    </location>
</feature>
<organism evidence="9 13">
    <name type="scientific">Methanococcus maripaludis</name>
    <name type="common">Methanococcus deltae</name>
    <dbReference type="NCBI Taxonomy" id="39152"/>
    <lineage>
        <taxon>Archaea</taxon>
        <taxon>Methanobacteriati</taxon>
        <taxon>Methanobacteriota</taxon>
        <taxon>Methanomada group</taxon>
        <taxon>Methanococci</taxon>
        <taxon>Methanococcales</taxon>
        <taxon>Methanococcaceae</taxon>
        <taxon>Methanococcus</taxon>
    </lineage>
</organism>
<reference evidence="9" key="2">
    <citation type="submission" date="2018-02" db="EMBL/GenBank/DDBJ databases">
        <title>Complete genome sequence of the Methanococcus maripaludis type strain JJ (DSM 2067), a model for selenoprotein synthesis in Archaea.</title>
        <authorList>
            <person name="Poehlein A."/>
            <person name="Heym D."/>
            <person name="Quitzke V."/>
            <person name="Fersch J."/>
            <person name="Daniel R."/>
            <person name="Rother M."/>
        </authorList>
    </citation>
    <scope>NUCLEOTIDE SEQUENCE [LARGE SCALE GENOMIC DNA]</scope>
    <source>
        <strain evidence="9">DSM 2067</strain>
    </source>
</reference>
<evidence type="ECO:0000256" key="1">
    <source>
        <dbReference type="ARBA" id="ARBA00009375"/>
    </source>
</evidence>
<evidence type="ECO:0000313" key="15">
    <source>
        <dbReference type="Proteomes" id="UP000567099"/>
    </source>
</evidence>
<dbReference type="PIRSF" id="PIRSF001430">
    <property type="entry name" value="tRNA_psdUrid_synth"/>
    <property type="match status" value="1"/>
</dbReference>
<dbReference type="InterPro" id="IPR020095">
    <property type="entry name" value="PsdUridine_synth_TruA_C"/>
</dbReference>
<evidence type="ECO:0000313" key="11">
    <source>
        <dbReference type="EMBL" id="MBA2864623.1"/>
    </source>
</evidence>
<dbReference type="EC" id="5.4.99.12" evidence="4"/>
<feature type="active site" description="Nucleophile" evidence="4 5">
    <location>
        <position position="52"/>
    </location>
</feature>
<dbReference type="AlphaFoldDB" id="A0A2L1CA05"/>
<dbReference type="RefSeq" id="WP_104837774.1">
    <property type="nucleotide sequence ID" value="NZ_CP026606.1"/>
</dbReference>
<evidence type="ECO:0000256" key="4">
    <source>
        <dbReference type="HAMAP-Rule" id="MF_00171"/>
    </source>
</evidence>
<comment type="similarity">
    <text evidence="1 4 7">Belongs to the tRNA pseudouridine synthase TruA family.</text>
</comment>
<feature type="binding site" evidence="4 6">
    <location>
        <position position="103"/>
    </location>
    <ligand>
        <name>substrate</name>
    </ligand>
</feature>
<evidence type="ECO:0000313" key="16">
    <source>
        <dbReference type="Proteomes" id="UP000590564"/>
    </source>
</evidence>
<reference evidence="13" key="1">
    <citation type="journal article" date="2018" name="Genome Announc.">
        <title>Complete Genome Sequence of the Methanococcus maripaludis Type Strain JJ (DSM 2067), a Model for Selenoprotein Synthesis in Archaea.</title>
        <authorList>
            <person name="Poehlein A."/>
            <person name="Heym D."/>
            <person name="Quitzke V."/>
            <person name="Fersch J."/>
            <person name="Daniel R."/>
            <person name="Rother M."/>
        </authorList>
    </citation>
    <scope>NUCLEOTIDE SEQUENCE [LARGE SCALE GENOMIC DNA]</scope>
    <source>
        <strain evidence="13">DSM 2067</strain>
    </source>
</reference>
<dbReference type="GO" id="GO:0031119">
    <property type="term" value="P:tRNA pseudouridine synthesis"/>
    <property type="evidence" value="ECO:0007669"/>
    <property type="project" value="UniProtKB-UniRule"/>
</dbReference>
<dbReference type="NCBIfam" id="TIGR00071">
    <property type="entry name" value="hisT_truA"/>
    <property type="match status" value="1"/>
</dbReference>
<evidence type="ECO:0000256" key="7">
    <source>
        <dbReference type="RuleBase" id="RU003792"/>
    </source>
</evidence>
<reference evidence="14 15" key="3">
    <citation type="submission" date="2020-07" db="EMBL/GenBank/DDBJ databases">
        <title>Genomic Encyclopedia of Type Strains, Phase IV (KMG-V): Genome sequencing to study the core and pangenomes of soil and plant-associated prokaryotes.</title>
        <authorList>
            <person name="Whitman W."/>
        </authorList>
    </citation>
    <scope>NUCLEOTIDE SEQUENCE [LARGE SCALE GENOMIC DNA]</scope>
    <source>
        <strain evidence="10 14">A4</strain>
        <strain evidence="11 15">C13</strain>
        <strain evidence="12 16">D1</strain>
    </source>
</reference>
<keyword evidence="2 4" id="KW-0819">tRNA processing</keyword>
<evidence type="ECO:0000259" key="8">
    <source>
        <dbReference type="Pfam" id="PF01416"/>
    </source>
</evidence>
<dbReference type="Proteomes" id="UP000239462">
    <property type="component" value="Chromosome"/>
</dbReference>
<name>A0A2L1CA05_METMI</name>
<comment type="function">
    <text evidence="4">Formation of pseudouridine at positions 38, 39 and 40 in the anticodon stem and loop of transfer RNAs.</text>
</comment>
<dbReference type="Gene3D" id="3.30.70.580">
    <property type="entry name" value="Pseudouridine synthase I, catalytic domain, N-terminal subdomain"/>
    <property type="match status" value="1"/>
</dbReference>
<dbReference type="Gene3D" id="3.30.70.660">
    <property type="entry name" value="Pseudouridine synthase I, catalytic domain, C-terminal subdomain"/>
    <property type="match status" value="1"/>
</dbReference>
<dbReference type="Proteomes" id="UP000590564">
    <property type="component" value="Unassembled WGS sequence"/>
</dbReference>
<evidence type="ECO:0000313" key="10">
    <source>
        <dbReference type="EMBL" id="MBA2840672.1"/>
    </source>
</evidence>
<proteinExistence type="inferred from homology"/>
<evidence type="ECO:0000256" key="2">
    <source>
        <dbReference type="ARBA" id="ARBA00022694"/>
    </source>
</evidence>
<evidence type="ECO:0000313" key="14">
    <source>
        <dbReference type="Proteomes" id="UP000563838"/>
    </source>
</evidence>
<evidence type="ECO:0000313" key="13">
    <source>
        <dbReference type="Proteomes" id="UP000239462"/>
    </source>
</evidence>
<evidence type="ECO:0000313" key="9">
    <source>
        <dbReference type="EMBL" id="AVB76201.1"/>
    </source>
</evidence>
<dbReference type="CDD" id="cd02866">
    <property type="entry name" value="PseudoU_synth_TruA_Archea"/>
    <property type="match status" value="1"/>
</dbReference>
<dbReference type="Proteomes" id="UP000567099">
    <property type="component" value="Unassembled WGS sequence"/>
</dbReference>
<dbReference type="EMBL" id="JACDUO010000002">
    <property type="protein sequence ID" value="MBA2864623.1"/>
    <property type="molecule type" value="Genomic_DNA"/>
</dbReference>
<dbReference type="Pfam" id="PF01416">
    <property type="entry name" value="PseudoU_synth_1"/>
    <property type="match status" value="1"/>
</dbReference>
<dbReference type="EMBL" id="CP026606">
    <property type="protein sequence ID" value="AVB76201.1"/>
    <property type="molecule type" value="Genomic_DNA"/>
</dbReference>
<dbReference type="PANTHER" id="PTHR11142:SF0">
    <property type="entry name" value="TRNA PSEUDOURIDINE SYNTHASE-LIKE 1"/>
    <property type="match status" value="1"/>
</dbReference>
<sequence length="262" mass="30497">MYIFKIAYDGKLSFQTQPHGETVCDRISDALLDCGYLDNKDRVPLYHGGRTDRGVSALGNYVVYEMDKKPVLPRVQSKLKWDGIWVLGCKEIEIFPEIEYRHYQYTLPNKNHDVELMKKASEKLIGTHYFQNLSKRDKTKVKDPVRTLYDIKISSNDYFITIDIFGESFLWNMVRRIIRLLSDVGKHKFENPEKFIELILSEDYKKGYPPSPAEGLILVDVKTNIDIDLDSYVIRNLKNSWEKSLNNSLMRLGLCKTVLSKT</sequence>
<dbReference type="InterPro" id="IPR020103">
    <property type="entry name" value="PsdUridine_synth_cat_dom_sf"/>
</dbReference>
<gene>
    <name evidence="4 9" type="primary">truA</name>
    <name evidence="10" type="ORF">HNP87_001204</name>
    <name evidence="11" type="ORF">HNP94_001645</name>
    <name evidence="12" type="ORF">HNP96_001516</name>
    <name evidence="9" type="ORF">MMJJ_07900</name>
</gene>
<evidence type="ECO:0000256" key="6">
    <source>
        <dbReference type="PIRSR" id="PIRSR001430-2"/>
    </source>
</evidence>
<dbReference type="InterPro" id="IPR020097">
    <property type="entry name" value="PsdUridine_synth_TruA_a/b_dom"/>
</dbReference>
<dbReference type="PANTHER" id="PTHR11142">
    <property type="entry name" value="PSEUDOURIDYLATE SYNTHASE"/>
    <property type="match status" value="1"/>
</dbReference>
<evidence type="ECO:0000256" key="5">
    <source>
        <dbReference type="PIRSR" id="PIRSR001430-1"/>
    </source>
</evidence>
<dbReference type="HAMAP" id="MF_00171">
    <property type="entry name" value="TruA"/>
    <property type="match status" value="1"/>
</dbReference>
<accession>A0A2L1CA05</accession>
<dbReference type="InterPro" id="IPR001406">
    <property type="entry name" value="PsdUridine_synth_TruA"/>
</dbReference>
<dbReference type="KEGG" id="mmad:MMJJ_07900"/>